<reference evidence="6" key="1">
    <citation type="journal article" date="2017" name="bioRxiv">
        <title>Comparative analysis of the genomes of Stylophora pistillata and Acropora digitifera provides evidence for extensive differences between species of corals.</title>
        <authorList>
            <person name="Voolstra C.R."/>
            <person name="Li Y."/>
            <person name="Liew Y.J."/>
            <person name="Baumgarten S."/>
            <person name="Zoccola D."/>
            <person name="Flot J.-F."/>
            <person name="Tambutte S."/>
            <person name="Allemand D."/>
            <person name="Aranda M."/>
        </authorList>
    </citation>
    <scope>NUCLEOTIDE SEQUENCE [LARGE SCALE GENOMIC DNA]</scope>
</reference>
<dbReference type="SUPFAM" id="SSF57863">
    <property type="entry name" value="ArfGap/RecO-like zinc finger"/>
    <property type="match status" value="1"/>
</dbReference>
<keyword evidence="6" id="KW-1185">Reference proteome</keyword>
<dbReference type="EMBL" id="LSMT01000115">
    <property type="protein sequence ID" value="PFX26918.1"/>
    <property type="molecule type" value="Genomic_DNA"/>
</dbReference>
<feature type="compositionally biased region" description="Basic and acidic residues" evidence="2">
    <location>
        <begin position="395"/>
        <end position="404"/>
    </location>
</feature>
<evidence type="ECO:0000259" key="4">
    <source>
        <dbReference type="PROSITE" id="PS50115"/>
    </source>
</evidence>
<feature type="domain" description="PH" evidence="3">
    <location>
        <begin position="136"/>
        <end position="237"/>
    </location>
</feature>
<dbReference type="Pfam" id="PF00169">
    <property type="entry name" value="PH"/>
    <property type="match status" value="2"/>
</dbReference>
<proteinExistence type="predicted"/>
<dbReference type="CDD" id="cd13252">
    <property type="entry name" value="PH1_ADAP"/>
    <property type="match status" value="1"/>
</dbReference>
<evidence type="ECO:0000313" key="6">
    <source>
        <dbReference type="Proteomes" id="UP000225706"/>
    </source>
</evidence>
<dbReference type="SUPFAM" id="SSF50729">
    <property type="entry name" value="PH domain-like"/>
    <property type="match status" value="2"/>
</dbReference>
<feature type="compositionally biased region" description="Basic and acidic residues" evidence="2">
    <location>
        <begin position="370"/>
        <end position="383"/>
    </location>
</feature>
<evidence type="ECO:0000256" key="2">
    <source>
        <dbReference type="SAM" id="MobiDB-lite"/>
    </source>
</evidence>
<dbReference type="InterPro" id="IPR038508">
    <property type="entry name" value="ArfGAP_dom_sf"/>
</dbReference>
<keyword evidence="1" id="KW-0862">Zinc</keyword>
<dbReference type="OrthoDB" id="10266696at2759"/>
<dbReference type="Gene3D" id="1.10.220.150">
    <property type="entry name" value="Arf GTPase activating protein"/>
    <property type="match status" value="1"/>
</dbReference>
<sequence length="404" mass="46907">MSTVRRQNEKAKTAIVALKQENGNDVCADCCKQDPSFTCLKKGLFLCQNCAQVHTSFGATHSRTKSIDLGNWNEETLQFMEEHGNAKGNAVWAKNVPLCYRRPKPSDAHVLREQWIRAKYERKEFIDGAPEPSYLTGSLRGYLRKKGKEDNSWNLRLFVLSAADNSLAYYIRDQDREPKKDLKITEINVTFAEERTNKENSLQITYVTKGRTRNYFVYSENGQEVVEWYMAIRKAKLDLLGYNESDVDQEKLEKELTRDFTMQGYLSKRGPRDEPWRKRWFSLDVRRLLYFEQPMDAVAKGELIIGSHTEGFALQEGVKSGKHQDEDYCFTLTTPKREFVMMANTENERRMWMDCLSKVISQPMTDEDKEEMKITHKAVKDSKSSFSSGLRRLSMSRDHDDDSP</sequence>
<dbReference type="InterPro" id="IPR052589">
    <property type="entry name" value="Arf-GAP_dual-PH_domain"/>
</dbReference>
<organism evidence="5 6">
    <name type="scientific">Stylophora pistillata</name>
    <name type="common">Smooth cauliflower coral</name>
    <dbReference type="NCBI Taxonomy" id="50429"/>
    <lineage>
        <taxon>Eukaryota</taxon>
        <taxon>Metazoa</taxon>
        <taxon>Cnidaria</taxon>
        <taxon>Anthozoa</taxon>
        <taxon>Hexacorallia</taxon>
        <taxon>Scleractinia</taxon>
        <taxon>Astrocoeniina</taxon>
        <taxon>Pocilloporidae</taxon>
        <taxon>Stylophora</taxon>
    </lineage>
</organism>
<dbReference type="FunFam" id="2.30.29.30:FF:000099">
    <property type="entry name" value="Arf-GAP with dual PH domain-containing protein 1"/>
    <property type="match status" value="1"/>
</dbReference>
<feature type="domain" description="Arf-GAP" evidence="4">
    <location>
        <begin position="12"/>
        <end position="133"/>
    </location>
</feature>
<evidence type="ECO:0000256" key="1">
    <source>
        <dbReference type="PROSITE-ProRule" id="PRU00288"/>
    </source>
</evidence>
<evidence type="ECO:0000259" key="3">
    <source>
        <dbReference type="PROSITE" id="PS50003"/>
    </source>
</evidence>
<dbReference type="GO" id="GO:0005547">
    <property type="term" value="F:phosphatidylinositol-3,4,5-trisphosphate binding"/>
    <property type="evidence" value="ECO:0007669"/>
    <property type="project" value="TreeGrafter"/>
</dbReference>
<dbReference type="GO" id="GO:0008270">
    <property type="term" value="F:zinc ion binding"/>
    <property type="evidence" value="ECO:0007669"/>
    <property type="project" value="UniProtKB-KW"/>
</dbReference>
<dbReference type="PROSITE" id="PS50115">
    <property type="entry name" value="ARFGAP"/>
    <property type="match status" value="1"/>
</dbReference>
<dbReference type="Pfam" id="PF01412">
    <property type="entry name" value="ArfGap"/>
    <property type="match status" value="1"/>
</dbReference>
<dbReference type="Proteomes" id="UP000225706">
    <property type="component" value="Unassembled WGS sequence"/>
</dbReference>
<dbReference type="SMART" id="SM00233">
    <property type="entry name" value="PH"/>
    <property type="match status" value="2"/>
</dbReference>
<dbReference type="PANTHER" id="PTHR46021:SF2">
    <property type="entry name" value="ARF-GAP WITH DUAL PH DOMAIN-CONTAINING PROTEIN 1"/>
    <property type="match status" value="1"/>
</dbReference>
<dbReference type="SMART" id="SM00105">
    <property type="entry name" value="ArfGap"/>
    <property type="match status" value="1"/>
</dbReference>
<dbReference type="PRINTS" id="PR00405">
    <property type="entry name" value="REVINTRACTNG"/>
</dbReference>
<dbReference type="PANTHER" id="PTHR46021">
    <property type="entry name" value="ARF-GAP WITH DUAL PH DOMAIN-CONTAINING PROTEIN 1-LIKE PROTEIN"/>
    <property type="match status" value="1"/>
</dbReference>
<dbReference type="InterPro" id="IPR011993">
    <property type="entry name" value="PH-like_dom_sf"/>
</dbReference>
<gene>
    <name evidence="5" type="primary">ADAP1</name>
    <name evidence="5" type="ORF">AWC38_SpisGene8384</name>
</gene>
<dbReference type="STRING" id="50429.A0A2B4SE80"/>
<dbReference type="InterPro" id="IPR001164">
    <property type="entry name" value="ArfGAP_dom"/>
</dbReference>
<dbReference type="InterPro" id="IPR037278">
    <property type="entry name" value="ARFGAP/RecO"/>
</dbReference>
<feature type="domain" description="PH" evidence="3">
    <location>
        <begin position="259"/>
        <end position="361"/>
    </location>
</feature>
<feature type="region of interest" description="Disordered" evidence="2">
    <location>
        <begin position="366"/>
        <end position="404"/>
    </location>
</feature>
<accession>A0A2B4SE80</accession>
<dbReference type="GO" id="GO:0005737">
    <property type="term" value="C:cytoplasm"/>
    <property type="evidence" value="ECO:0007669"/>
    <property type="project" value="TreeGrafter"/>
</dbReference>
<protein>
    <submittedName>
        <fullName evidence="5">Arf-GAP with dual PH domain-containing protein 1</fullName>
    </submittedName>
</protein>
<keyword evidence="1" id="KW-0863">Zinc-finger</keyword>
<dbReference type="InterPro" id="IPR001849">
    <property type="entry name" value="PH_domain"/>
</dbReference>
<dbReference type="PROSITE" id="PS50003">
    <property type="entry name" value="PH_DOMAIN"/>
    <property type="match status" value="2"/>
</dbReference>
<dbReference type="InterPro" id="IPR037849">
    <property type="entry name" value="PH1_ADAP"/>
</dbReference>
<dbReference type="GO" id="GO:0005096">
    <property type="term" value="F:GTPase activator activity"/>
    <property type="evidence" value="ECO:0007669"/>
    <property type="project" value="InterPro"/>
</dbReference>
<evidence type="ECO:0000313" key="5">
    <source>
        <dbReference type="EMBL" id="PFX26918.1"/>
    </source>
</evidence>
<name>A0A2B4SE80_STYPI</name>
<comment type="caution">
    <text evidence="5">The sequence shown here is derived from an EMBL/GenBank/DDBJ whole genome shotgun (WGS) entry which is preliminary data.</text>
</comment>
<dbReference type="AlphaFoldDB" id="A0A2B4SE80"/>
<dbReference type="GO" id="GO:0005886">
    <property type="term" value="C:plasma membrane"/>
    <property type="evidence" value="ECO:0007669"/>
    <property type="project" value="TreeGrafter"/>
</dbReference>
<dbReference type="Gene3D" id="2.30.29.30">
    <property type="entry name" value="Pleckstrin-homology domain (PH domain)/Phosphotyrosine-binding domain (PTB)"/>
    <property type="match status" value="2"/>
</dbReference>
<keyword evidence="1" id="KW-0479">Metal-binding</keyword>
<dbReference type="GO" id="GO:1902936">
    <property type="term" value="F:phosphatidylinositol bisphosphate binding"/>
    <property type="evidence" value="ECO:0007669"/>
    <property type="project" value="InterPro"/>
</dbReference>